<dbReference type="Gene3D" id="3.40.1160.10">
    <property type="entry name" value="Acetylglutamate kinase-like"/>
    <property type="match status" value="1"/>
</dbReference>
<proteinExistence type="predicted"/>
<evidence type="ECO:0008006" key="3">
    <source>
        <dbReference type="Google" id="ProtNLM"/>
    </source>
</evidence>
<reference evidence="2" key="1">
    <citation type="journal article" date="2014" name="Science">
        <title>The coffee genome provides insight into the convergent evolution of caffeine biosynthesis.</title>
        <authorList>
            <person name="Denoeud F."/>
            <person name="Carretero-Paulet L."/>
            <person name="Dereeper A."/>
            <person name="Droc G."/>
            <person name="Guyot R."/>
            <person name="Pietrella M."/>
            <person name="Zheng C."/>
            <person name="Alberti A."/>
            <person name="Anthony F."/>
            <person name="Aprea G."/>
            <person name="Aury J.M."/>
            <person name="Bento P."/>
            <person name="Bernard M."/>
            <person name="Bocs S."/>
            <person name="Campa C."/>
            <person name="Cenci A."/>
            <person name="Combes M.C."/>
            <person name="Crouzillat D."/>
            <person name="Da Silva C."/>
            <person name="Daddiego L."/>
            <person name="De Bellis F."/>
            <person name="Dussert S."/>
            <person name="Garsmeur O."/>
            <person name="Gayraud T."/>
            <person name="Guignon V."/>
            <person name="Jahn K."/>
            <person name="Jamilloux V."/>
            <person name="Joet T."/>
            <person name="Labadie K."/>
            <person name="Lan T."/>
            <person name="Leclercq J."/>
            <person name="Lepelley M."/>
            <person name="Leroy T."/>
            <person name="Li L.T."/>
            <person name="Librado P."/>
            <person name="Lopez L."/>
            <person name="Munoz A."/>
            <person name="Noel B."/>
            <person name="Pallavicini A."/>
            <person name="Perrotta G."/>
            <person name="Poncet V."/>
            <person name="Pot D."/>
            <person name="Priyono X."/>
            <person name="Rigoreau M."/>
            <person name="Rouard M."/>
            <person name="Rozas J."/>
            <person name="Tranchant-Dubreuil C."/>
            <person name="VanBuren R."/>
            <person name="Zhang Q."/>
            <person name="Andrade A.C."/>
            <person name="Argout X."/>
            <person name="Bertrand B."/>
            <person name="de Kochko A."/>
            <person name="Graziosi G."/>
            <person name="Henry R.J."/>
            <person name="Jayarama X."/>
            <person name="Ming R."/>
            <person name="Nagai C."/>
            <person name="Rounsley S."/>
            <person name="Sankoff D."/>
            <person name="Giuliano G."/>
            <person name="Albert V.A."/>
            <person name="Wincker P."/>
            <person name="Lashermes P."/>
        </authorList>
    </citation>
    <scope>NUCLEOTIDE SEQUENCE [LARGE SCALE GENOMIC DNA]</scope>
    <source>
        <strain evidence="2">cv. DH200-94</strain>
    </source>
</reference>
<dbReference type="Proteomes" id="UP000295252">
    <property type="component" value="Chromosome IX"/>
</dbReference>
<sequence length="47" mass="5351">MSAQNRVDILWEALPYIQKFHGKTIVVKYGGAAMTSEALYIYIYILA</sequence>
<dbReference type="InterPro" id="IPR036393">
    <property type="entry name" value="AceGlu_kinase-like_sf"/>
</dbReference>
<dbReference type="AlphaFoldDB" id="A0A068UWP3"/>
<keyword evidence="2" id="KW-1185">Reference proteome</keyword>
<protein>
    <recommendedName>
        <fullName evidence="3">Aspartate/glutamate/uridylate kinase domain-containing protein</fullName>
    </recommendedName>
</protein>
<evidence type="ECO:0000313" key="1">
    <source>
        <dbReference type="EMBL" id="CDP12841.1"/>
    </source>
</evidence>
<dbReference type="EMBL" id="HG739155">
    <property type="protein sequence ID" value="CDP12841.1"/>
    <property type="molecule type" value="Genomic_DNA"/>
</dbReference>
<dbReference type="SUPFAM" id="SSF53633">
    <property type="entry name" value="Carbamate kinase-like"/>
    <property type="match status" value="1"/>
</dbReference>
<organism evidence="1 2">
    <name type="scientific">Coffea canephora</name>
    <name type="common">Robusta coffee</name>
    <dbReference type="NCBI Taxonomy" id="49390"/>
    <lineage>
        <taxon>Eukaryota</taxon>
        <taxon>Viridiplantae</taxon>
        <taxon>Streptophyta</taxon>
        <taxon>Embryophyta</taxon>
        <taxon>Tracheophyta</taxon>
        <taxon>Spermatophyta</taxon>
        <taxon>Magnoliopsida</taxon>
        <taxon>eudicotyledons</taxon>
        <taxon>Gunneridae</taxon>
        <taxon>Pentapetalae</taxon>
        <taxon>asterids</taxon>
        <taxon>lamiids</taxon>
        <taxon>Gentianales</taxon>
        <taxon>Rubiaceae</taxon>
        <taxon>Ixoroideae</taxon>
        <taxon>Gardenieae complex</taxon>
        <taxon>Bertiereae - Coffeeae clade</taxon>
        <taxon>Coffeeae</taxon>
        <taxon>Coffea</taxon>
    </lineage>
</organism>
<evidence type="ECO:0000313" key="2">
    <source>
        <dbReference type="Proteomes" id="UP000295252"/>
    </source>
</evidence>
<gene>
    <name evidence="1" type="ORF">GSCOC_T00037510001</name>
</gene>
<dbReference type="PhylomeDB" id="A0A068UWP3"/>
<dbReference type="STRING" id="49390.A0A068UWP3"/>
<accession>A0A068UWP3</accession>
<name>A0A068UWP3_COFCA</name>
<dbReference type="InParanoid" id="A0A068UWP3"/>
<dbReference type="Gramene" id="CDP12841">
    <property type="protein sequence ID" value="CDP12841"/>
    <property type="gene ID" value="GSCOC_T00037510001"/>
</dbReference>